<name>A0ABP0S9G2_9DINO</name>
<evidence type="ECO:0000256" key="1">
    <source>
        <dbReference type="SAM" id="MobiDB-lite"/>
    </source>
</evidence>
<protein>
    <submittedName>
        <fullName evidence="2">Uncharacterized protein</fullName>
    </submittedName>
</protein>
<comment type="caution">
    <text evidence="2">The sequence shown here is derived from an EMBL/GenBank/DDBJ whole genome shotgun (WGS) entry which is preliminary data.</text>
</comment>
<dbReference type="EMBL" id="CAXAMN010027151">
    <property type="protein sequence ID" value="CAK9108988.1"/>
    <property type="molecule type" value="Genomic_DNA"/>
</dbReference>
<organism evidence="2 3">
    <name type="scientific">Durusdinium trenchii</name>
    <dbReference type="NCBI Taxonomy" id="1381693"/>
    <lineage>
        <taxon>Eukaryota</taxon>
        <taxon>Sar</taxon>
        <taxon>Alveolata</taxon>
        <taxon>Dinophyceae</taxon>
        <taxon>Suessiales</taxon>
        <taxon>Symbiodiniaceae</taxon>
        <taxon>Durusdinium</taxon>
    </lineage>
</organism>
<feature type="region of interest" description="Disordered" evidence="1">
    <location>
        <begin position="1"/>
        <end position="39"/>
    </location>
</feature>
<evidence type="ECO:0000313" key="2">
    <source>
        <dbReference type="EMBL" id="CAK9108988.1"/>
    </source>
</evidence>
<sequence length="607" mass="66775">MDALLVAPATWRRPPLGGARAGGTSGAQGPPPVRRSKKSTGPRLLLLPFITGLSAAFCVNTHRVSRAPHTTPTRAVAEPVLVCLGGGLGAVCRFAASKFGALRGWSVPWPVSIETPSESQCVEYVTGELDGLRPSGPHHSVHQSQPSAKAVAGHWLLWRLHHFLHLRGRGCAAPAARDVSHCCALRLAEQPRRAGCGSSRPALALSAGRCGAAVAPPTAPSPHNRAQRGRFPGAGAARGARFRALPPAASARPRRPFRTLGYGNGKTESTTFKGWSNCYLGSNDPYGETLHSMLSLVRAKYLSVDRFVSVVGSFVALQFLLVLKPKSVHFFDMNPQQVMWAQMLCELILMSDTPEEYISRVFARPVRTFERRLGGGRGRGRLTHLNQHRFLQRPVALHWRHQTLSQLSAAAQETYRKVLVPLQEGDQPGWFTPELLPCEDRRRLRTLTRTGLGPQGRLPGDRCASFLYGEGWLTNHETFQVVKHRLASTPITWTTDIDFTAIEPQELIEDYGKQVLSDTAERTVGRNVLFAMDMWSSHFAVPLSQQLLERWRGPDRLVVVQSITAEKHELVQELVGDGELCWQSFSDWPLDVGVQTLTLGGSKSWEA</sequence>
<evidence type="ECO:0000313" key="3">
    <source>
        <dbReference type="Proteomes" id="UP001642484"/>
    </source>
</evidence>
<dbReference type="Proteomes" id="UP001642484">
    <property type="component" value="Unassembled WGS sequence"/>
</dbReference>
<keyword evidence="3" id="KW-1185">Reference proteome</keyword>
<gene>
    <name evidence="2" type="ORF">CCMP2556_LOCUS50757</name>
</gene>
<accession>A0ABP0S9G2</accession>
<feature type="region of interest" description="Disordered" evidence="1">
    <location>
        <begin position="214"/>
        <end position="233"/>
    </location>
</feature>
<proteinExistence type="predicted"/>
<reference evidence="2 3" key="1">
    <citation type="submission" date="2024-02" db="EMBL/GenBank/DDBJ databases">
        <authorList>
            <person name="Chen Y."/>
            <person name="Shah S."/>
            <person name="Dougan E. K."/>
            <person name="Thang M."/>
            <person name="Chan C."/>
        </authorList>
    </citation>
    <scope>NUCLEOTIDE SEQUENCE [LARGE SCALE GENOMIC DNA]</scope>
</reference>